<evidence type="ECO:0000256" key="5">
    <source>
        <dbReference type="PIRSR" id="PIRSR601019-2"/>
    </source>
</evidence>
<dbReference type="GO" id="GO:0007606">
    <property type="term" value="P:sensory perception of chemical stimulus"/>
    <property type="evidence" value="ECO:0007669"/>
    <property type="project" value="TreeGrafter"/>
</dbReference>
<evidence type="ECO:0000256" key="1">
    <source>
        <dbReference type="ARBA" id="ARBA00022741"/>
    </source>
</evidence>
<feature type="binding site" evidence="5">
    <location>
        <position position="157"/>
    </location>
    <ligand>
        <name>Mg(2+)</name>
        <dbReference type="ChEBI" id="CHEBI:18420"/>
    </ligand>
</feature>
<dbReference type="GO" id="GO:0003924">
    <property type="term" value="F:GTPase activity"/>
    <property type="evidence" value="ECO:0007669"/>
    <property type="project" value="InterPro"/>
</dbReference>
<dbReference type="GO" id="GO:0005737">
    <property type="term" value="C:cytoplasm"/>
    <property type="evidence" value="ECO:0007669"/>
    <property type="project" value="TreeGrafter"/>
</dbReference>
<dbReference type="KEGG" id="char:122130722"/>
<organism evidence="7 8">
    <name type="scientific">Clupea harengus</name>
    <name type="common">Atlantic herring</name>
    <dbReference type="NCBI Taxonomy" id="7950"/>
    <lineage>
        <taxon>Eukaryota</taxon>
        <taxon>Metazoa</taxon>
        <taxon>Chordata</taxon>
        <taxon>Craniata</taxon>
        <taxon>Vertebrata</taxon>
        <taxon>Euteleostomi</taxon>
        <taxon>Actinopterygii</taxon>
        <taxon>Neopterygii</taxon>
        <taxon>Teleostei</taxon>
        <taxon>Clupei</taxon>
        <taxon>Clupeiformes</taxon>
        <taxon>Clupeoidei</taxon>
        <taxon>Clupeidae</taxon>
        <taxon>Clupea</taxon>
    </lineage>
</organism>
<evidence type="ECO:0000313" key="8">
    <source>
        <dbReference type="RefSeq" id="XP_042561382.1"/>
    </source>
</evidence>
<dbReference type="GO" id="GO:0001664">
    <property type="term" value="F:G protein-coupled receptor binding"/>
    <property type="evidence" value="ECO:0007669"/>
    <property type="project" value="TreeGrafter"/>
</dbReference>
<dbReference type="PROSITE" id="PS51882">
    <property type="entry name" value="G_ALPHA"/>
    <property type="match status" value="1"/>
</dbReference>
<sequence>MGLCYSLRPSLWGDPGGSISDSDQPTDSSLPLRAGSPIHEDRGEDTNDMVPPRECLFCRGNSRKNSGRAVRQGDMTDSVPVQNGNGGGDDHGGRLLLQKHSPHKRKNFDKLLAMEKAAAKEARKISIRIDRELKDQKRDYRQTYRLLLLGAGESGKSTIVKQMRILHVNGFNAEEKKQKILDIRKNVKDAIVTIVSAMSTLIPPVPLGNAANQPRIDYIKSIAPLSDFDYTEVRIGMAEPAGHLLWKILFYSGPRHPAVSMFEMGECDPGNDFNVACSHCFC</sequence>
<dbReference type="Proteomes" id="UP000515152">
    <property type="component" value="Unplaced"/>
</dbReference>
<dbReference type="AlphaFoldDB" id="A0A8M1KBV8"/>
<dbReference type="RefSeq" id="XP_042561382.1">
    <property type="nucleotide sequence ID" value="XM_042705448.1"/>
</dbReference>
<evidence type="ECO:0000256" key="2">
    <source>
        <dbReference type="ARBA" id="ARBA00023134"/>
    </source>
</evidence>
<dbReference type="PANTHER" id="PTHR10218:SF233">
    <property type="entry name" value="GUANINE NUCLEOTIDE-BINDING PROTEIN G(OLF) SUBUNIT ALPHA"/>
    <property type="match status" value="1"/>
</dbReference>
<keyword evidence="7" id="KW-1185">Reference proteome</keyword>
<dbReference type="SMART" id="SM00275">
    <property type="entry name" value="G_alpha"/>
    <property type="match status" value="1"/>
</dbReference>
<feature type="region of interest" description="Disordered" evidence="6">
    <location>
        <begin position="14"/>
        <end position="90"/>
    </location>
</feature>
<keyword evidence="5" id="KW-0479">Metal-binding</keyword>
<evidence type="ECO:0000256" key="3">
    <source>
        <dbReference type="ARBA" id="ARBA00023224"/>
    </source>
</evidence>
<protein>
    <submittedName>
        <fullName evidence="8">Uncharacterized protein LOC122130722 isoform X1</fullName>
    </submittedName>
</protein>
<dbReference type="Pfam" id="PF00503">
    <property type="entry name" value="G-alpha"/>
    <property type="match status" value="1"/>
</dbReference>
<keyword evidence="3" id="KW-0807">Transducer</keyword>
<evidence type="ECO:0000256" key="6">
    <source>
        <dbReference type="SAM" id="MobiDB-lite"/>
    </source>
</evidence>
<keyword evidence="2 4" id="KW-0342">GTP-binding</keyword>
<dbReference type="GeneID" id="122130722"/>
<dbReference type="InterPro" id="IPR001019">
    <property type="entry name" value="Gprotein_alpha_su"/>
</dbReference>
<evidence type="ECO:0000256" key="4">
    <source>
        <dbReference type="PIRSR" id="PIRSR601019-1"/>
    </source>
</evidence>
<keyword evidence="5" id="KW-0460">Magnesium</keyword>
<accession>A0A8M1KBV8</accession>
<dbReference type="PANTHER" id="PTHR10218">
    <property type="entry name" value="GTP-BINDING PROTEIN ALPHA SUBUNIT"/>
    <property type="match status" value="1"/>
</dbReference>
<keyword evidence="1 4" id="KW-0547">Nucleotide-binding</keyword>
<feature type="compositionally biased region" description="Polar residues" evidence="6">
    <location>
        <begin position="19"/>
        <end position="29"/>
    </location>
</feature>
<dbReference type="GO" id="GO:0031683">
    <property type="term" value="F:G-protein beta/gamma-subunit complex binding"/>
    <property type="evidence" value="ECO:0007669"/>
    <property type="project" value="InterPro"/>
</dbReference>
<dbReference type="FunFam" id="3.40.50.300:FF:000720">
    <property type="entry name" value="Guanine nucleotide-binding protein G(k) subunit alpha"/>
    <property type="match status" value="1"/>
</dbReference>
<reference evidence="8" key="1">
    <citation type="submission" date="2025-08" db="UniProtKB">
        <authorList>
            <consortium name="RefSeq"/>
        </authorList>
    </citation>
    <scope>IDENTIFICATION</scope>
</reference>
<name>A0A8M1KBV8_CLUHA</name>
<proteinExistence type="predicted"/>
<dbReference type="GO" id="GO:0005525">
    <property type="term" value="F:GTP binding"/>
    <property type="evidence" value="ECO:0007669"/>
    <property type="project" value="UniProtKB-KW"/>
</dbReference>
<evidence type="ECO:0000313" key="7">
    <source>
        <dbReference type="Proteomes" id="UP000515152"/>
    </source>
</evidence>
<feature type="binding site" evidence="4">
    <location>
        <begin position="153"/>
        <end position="158"/>
    </location>
    <ligand>
        <name>GTP</name>
        <dbReference type="ChEBI" id="CHEBI:37565"/>
    </ligand>
</feature>
<gene>
    <name evidence="8" type="primary">LOC122130722</name>
</gene>
<dbReference type="GO" id="GO:0005834">
    <property type="term" value="C:heterotrimeric G-protein complex"/>
    <property type="evidence" value="ECO:0007669"/>
    <property type="project" value="TreeGrafter"/>
</dbReference>
<dbReference type="GO" id="GO:0046872">
    <property type="term" value="F:metal ion binding"/>
    <property type="evidence" value="ECO:0007669"/>
    <property type="project" value="UniProtKB-KW"/>
</dbReference>
<dbReference type="GO" id="GO:0007191">
    <property type="term" value="P:adenylate cyclase-activating dopamine receptor signaling pathway"/>
    <property type="evidence" value="ECO:0007669"/>
    <property type="project" value="TreeGrafter"/>
</dbReference>
<dbReference type="OrthoDB" id="5817230at2759"/>